<name>A0A2M7S8V5_9BACT</name>
<accession>A0A2M7S8V5</accession>
<organism evidence="2 3">
    <name type="scientific">Candidatus Desantisbacteria bacterium CG_4_10_14_0_8_um_filter_48_22</name>
    <dbReference type="NCBI Taxonomy" id="1974543"/>
    <lineage>
        <taxon>Bacteria</taxon>
        <taxon>Candidatus Desantisiibacteriota</taxon>
    </lineage>
</organism>
<dbReference type="EMBL" id="PFMR01000222">
    <property type="protein sequence ID" value="PIZ15947.1"/>
    <property type="molecule type" value="Genomic_DNA"/>
</dbReference>
<reference evidence="3" key="1">
    <citation type="submission" date="2017-09" db="EMBL/GenBank/DDBJ databases">
        <title>Depth-based differentiation of microbial function through sediment-hosted aquifers and enrichment of novel symbionts in the deep terrestrial subsurface.</title>
        <authorList>
            <person name="Probst A.J."/>
            <person name="Ladd B."/>
            <person name="Jarett J.K."/>
            <person name="Geller-Mcgrath D.E."/>
            <person name="Sieber C.M.K."/>
            <person name="Emerson J.B."/>
            <person name="Anantharaman K."/>
            <person name="Thomas B.C."/>
            <person name="Malmstrom R."/>
            <person name="Stieglmeier M."/>
            <person name="Klingl A."/>
            <person name="Woyke T."/>
            <person name="Ryan C.M."/>
            <person name="Banfield J.F."/>
        </authorList>
    </citation>
    <scope>NUCLEOTIDE SEQUENCE [LARGE SCALE GENOMIC DNA]</scope>
</reference>
<dbReference type="AlphaFoldDB" id="A0A2M7S8V5"/>
<evidence type="ECO:0000313" key="3">
    <source>
        <dbReference type="Proteomes" id="UP000229307"/>
    </source>
</evidence>
<dbReference type="Pfam" id="PF13614">
    <property type="entry name" value="AAA_31"/>
    <property type="match status" value="1"/>
</dbReference>
<feature type="domain" description="AAA" evidence="1">
    <location>
        <begin position="3"/>
        <end position="184"/>
    </location>
</feature>
<dbReference type="InterPro" id="IPR027417">
    <property type="entry name" value="P-loop_NTPase"/>
</dbReference>
<dbReference type="CDD" id="cd02042">
    <property type="entry name" value="ParAB_family"/>
    <property type="match status" value="1"/>
</dbReference>
<dbReference type="PANTHER" id="PTHR13696:SF52">
    <property type="entry name" value="PARA FAMILY PROTEIN CT_582"/>
    <property type="match status" value="1"/>
</dbReference>
<dbReference type="InterPro" id="IPR050678">
    <property type="entry name" value="DNA_Partitioning_ATPase"/>
</dbReference>
<dbReference type="SUPFAM" id="SSF52540">
    <property type="entry name" value="P-loop containing nucleoside triphosphate hydrolases"/>
    <property type="match status" value="1"/>
</dbReference>
<dbReference type="Proteomes" id="UP000229307">
    <property type="component" value="Unassembled WGS sequence"/>
</dbReference>
<dbReference type="Gene3D" id="3.40.50.300">
    <property type="entry name" value="P-loop containing nucleotide triphosphate hydrolases"/>
    <property type="match status" value="1"/>
</dbReference>
<proteinExistence type="predicted"/>
<dbReference type="PANTHER" id="PTHR13696">
    <property type="entry name" value="P-LOOP CONTAINING NUCLEOSIDE TRIPHOSPHATE HYDROLASE"/>
    <property type="match status" value="1"/>
</dbReference>
<protein>
    <submittedName>
        <fullName evidence="2">Sporulation initiation inhibitor Soj</fullName>
    </submittedName>
</protein>
<evidence type="ECO:0000259" key="1">
    <source>
        <dbReference type="Pfam" id="PF13614"/>
    </source>
</evidence>
<comment type="caution">
    <text evidence="2">The sequence shown here is derived from an EMBL/GenBank/DDBJ whole genome shotgun (WGS) entry which is preliminary data.</text>
</comment>
<gene>
    <name evidence="2" type="ORF">COY52_08450</name>
</gene>
<evidence type="ECO:0000313" key="2">
    <source>
        <dbReference type="EMBL" id="PIZ15947.1"/>
    </source>
</evidence>
<dbReference type="InterPro" id="IPR025669">
    <property type="entry name" value="AAA_dom"/>
</dbReference>
<sequence>MGKIICVTNQKGGVGKTTTAVNLSACLAAGAENQPPKKVLLVDIDPQANATGGLGIDKTTLVETVYEVLIAGHPVDAAIVKYPLIQGLDILPSGIQLAGANIDLVGLDEREVRLKKSLLPLKERYDFIIVDCPPSLGLLTLNGLVTADSALIPVQCEYYALEGLSQLLQTVNLVRGGLNPSLEIEGFLLTMHSARTRLSFEVIEEVRGYFKEKVYDTIVPRNVRLSESPSYGKPVISYDRSSAGAKAYSEFTREFLQKQS</sequence>
<dbReference type="FunFam" id="3.40.50.300:FF:000285">
    <property type="entry name" value="Sporulation initiation inhibitor Soj"/>
    <property type="match status" value="1"/>
</dbReference>